<comment type="subunit">
    <text evidence="5 6">The basal body constitutes a major portion of the flagellar organelle and consists of four rings (L,P,S, and M) mounted on a central rod. The rod consists of about 26 subunits of FlgG in the distal portion, and FlgB, FlgC and FlgF are thought to build up the proximal portion of the rod with about 6 subunits each.</text>
</comment>
<keyword evidence="8" id="KW-0966">Cell projection</keyword>
<evidence type="ECO:0000313" key="9">
    <source>
        <dbReference type="Proteomes" id="UP000287300"/>
    </source>
</evidence>
<dbReference type="GO" id="GO:0071978">
    <property type="term" value="P:bacterial-type flagellum-dependent swarming motility"/>
    <property type="evidence" value="ECO:0007669"/>
    <property type="project" value="TreeGrafter"/>
</dbReference>
<evidence type="ECO:0000256" key="2">
    <source>
        <dbReference type="ARBA" id="ARBA00009677"/>
    </source>
</evidence>
<dbReference type="InterPro" id="IPR006299">
    <property type="entry name" value="FlgC"/>
</dbReference>
<comment type="similarity">
    <text evidence="2">Belongs to the flagella basal body rod proteins family.</text>
</comment>
<comment type="subcellular location">
    <subcellularLocation>
        <location evidence="1 6">Bacterial flagellum basal body</location>
    </subcellularLocation>
</comment>
<dbReference type="AlphaFoldDB" id="A0A401WXY9"/>
<evidence type="ECO:0000256" key="5">
    <source>
        <dbReference type="ARBA" id="ARBA00025933"/>
    </source>
</evidence>
<organism evidence="8 9">
    <name type="scientific">Acetobacter pasteurianus NBRC 3188</name>
    <dbReference type="NCBI Taxonomy" id="1226663"/>
    <lineage>
        <taxon>Bacteria</taxon>
        <taxon>Pseudomonadati</taxon>
        <taxon>Pseudomonadota</taxon>
        <taxon>Alphaproteobacteria</taxon>
        <taxon>Acetobacterales</taxon>
        <taxon>Acetobacteraceae</taxon>
        <taxon>Acetobacter</taxon>
    </lineage>
</organism>
<keyword evidence="8" id="KW-0969">Cilium</keyword>
<evidence type="ECO:0000256" key="6">
    <source>
        <dbReference type="RuleBase" id="RU362062"/>
    </source>
</evidence>
<accession>A0A401WXY9</accession>
<reference evidence="8 9" key="1">
    <citation type="submission" date="2016-06" db="EMBL/GenBank/DDBJ databases">
        <title>Acetobacter pasteurianus NBRC 3188 whole genome sequencing project.</title>
        <authorList>
            <person name="Matsutani M."/>
            <person name="Shiwa Y."/>
            <person name="Okamoto-Kainuma A."/>
            <person name="Ishikawa M."/>
            <person name="Koizumi Y."/>
            <person name="Yoshikawa H."/>
            <person name="Yakushi T."/>
            <person name="Matsushita K."/>
        </authorList>
    </citation>
    <scope>NUCLEOTIDE SEQUENCE [LARGE SCALE GENOMIC DNA]</scope>
    <source>
        <strain evidence="8 9">NBRC 3188</strain>
    </source>
</reference>
<evidence type="ECO:0000256" key="1">
    <source>
        <dbReference type="ARBA" id="ARBA00004117"/>
    </source>
</evidence>
<proteinExistence type="inferred from homology"/>
<gene>
    <name evidence="8" type="primary">flgC</name>
    <name evidence="8" type="ORF">NBRC3188_2861</name>
</gene>
<dbReference type="Proteomes" id="UP000287300">
    <property type="component" value="Unassembled WGS sequence"/>
</dbReference>
<keyword evidence="8" id="KW-0282">Flagellum</keyword>
<evidence type="ECO:0000256" key="4">
    <source>
        <dbReference type="ARBA" id="ARBA00023143"/>
    </source>
</evidence>
<dbReference type="EMBL" id="BDES01000077">
    <property type="protein sequence ID" value="GCD54164.1"/>
    <property type="molecule type" value="Genomic_DNA"/>
</dbReference>
<keyword evidence="4 6" id="KW-0975">Bacterial flagellum</keyword>
<comment type="caution">
    <text evidence="8">The sequence shown here is derived from an EMBL/GenBank/DDBJ whole genome shotgun (WGS) entry which is preliminary data.</text>
</comment>
<dbReference type="RefSeq" id="WP_124296470.1">
    <property type="nucleotide sequence ID" value="NZ_BDES01000077.1"/>
</dbReference>
<evidence type="ECO:0000256" key="3">
    <source>
        <dbReference type="ARBA" id="ARBA00017941"/>
    </source>
</evidence>
<evidence type="ECO:0000259" key="7">
    <source>
        <dbReference type="Pfam" id="PF06429"/>
    </source>
</evidence>
<name>A0A401WXY9_ACEPA</name>
<dbReference type="GO" id="GO:0030694">
    <property type="term" value="C:bacterial-type flagellum basal body, rod"/>
    <property type="evidence" value="ECO:0007669"/>
    <property type="project" value="UniProtKB-UniRule"/>
</dbReference>
<sequence>MDFSDTIGISASGMRVQSARLRIAAENLANEETTGSTPGADPYRRKTITFKDEVDAATGVSTVKVKEIGRDPSDFQLKYDPSHPAADDKGYVKMPNVNSMVEIMDTHDAQHSYEANLNTMQITRSMLTRSINLMKN</sequence>
<protein>
    <recommendedName>
        <fullName evidence="3 6">Flagellar basal-body rod protein FlgC</fullName>
    </recommendedName>
</protein>
<dbReference type="InterPro" id="IPR010930">
    <property type="entry name" value="Flg_bb/hook_C_dom"/>
</dbReference>
<dbReference type="NCBIfam" id="TIGR01395">
    <property type="entry name" value="FlgC"/>
    <property type="match status" value="1"/>
</dbReference>
<dbReference type="Pfam" id="PF06429">
    <property type="entry name" value="Flg_bbr_C"/>
    <property type="match status" value="1"/>
</dbReference>
<dbReference type="PANTHER" id="PTHR30435">
    <property type="entry name" value="FLAGELLAR PROTEIN"/>
    <property type="match status" value="1"/>
</dbReference>
<evidence type="ECO:0000313" key="8">
    <source>
        <dbReference type="EMBL" id="GCD54164.1"/>
    </source>
</evidence>
<feature type="domain" description="Flagellar basal-body/hook protein C-terminal" evidence="7">
    <location>
        <begin position="90"/>
        <end position="133"/>
    </location>
</feature>
<dbReference type="PANTHER" id="PTHR30435:SF2">
    <property type="entry name" value="FLAGELLAR BASAL-BODY ROD PROTEIN FLGC"/>
    <property type="match status" value="1"/>
</dbReference>